<feature type="compositionally biased region" description="Basic and acidic residues" evidence="1">
    <location>
        <begin position="56"/>
        <end position="66"/>
    </location>
</feature>
<feature type="region of interest" description="Disordered" evidence="1">
    <location>
        <begin position="45"/>
        <end position="73"/>
    </location>
</feature>
<dbReference type="EMBL" id="KN835311">
    <property type="protein sequence ID" value="KIK40200.1"/>
    <property type="molecule type" value="Genomic_DNA"/>
</dbReference>
<sequence length="73" mass="8206">MFYYSLAASIDMLRLNAKDLAGLGFILRLEVPMGQTLAHRDLFLTQGRPPSNSEPLRLRDLDDKNLCESPVSN</sequence>
<protein>
    <submittedName>
        <fullName evidence="2">Uncharacterized protein</fullName>
    </submittedName>
</protein>
<organism evidence="2 3">
    <name type="scientific">Suillus luteus UH-Slu-Lm8-n1</name>
    <dbReference type="NCBI Taxonomy" id="930992"/>
    <lineage>
        <taxon>Eukaryota</taxon>
        <taxon>Fungi</taxon>
        <taxon>Dikarya</taxon>
        <taxon>Basidiomycota</taxon>
        <taxon>Agaricomycotina</taxon>
        <taxon>Agaricomycetes</taxon>
        <taxon>Agaricomycetidae</taxon>
        <taxon>Boletales</taxon>
        <taxon>Suillineae</taxon>
        <taxon>Suillaceae</taxon>
        <taxon>Suillus</taxon>
    </lineage>
</organism>
<dbReference type="InParanoid" id="A0A0C9ZR38"/>
<evidence type="ECO:0000256" key="1">
    <source>
        <dbReference type="SAM" id="MobiDB-lite"/>
    </source>
</evidence>
<reference evidence="2 3" key="1">
    <citation type="submission" date="2014-04" db="EMBL/GenBank/DDBJ databases">
        <authorList>
            <consortium name="DOE Joint Genome Institute"/>
            <person name="Kuo A."/>
            <person name="Ruytinx J."/>
            <person name="Rineau F."/>
            <person name="Colpaert J."/>
            <person name="Kohler A."/>
            <person name="Nagy L.G."/>
            <person name="Floudas D."/>
            <person name="Copeland A."/>
            <person name="Barry K.W."/>
            <person name="Cichocki N."/>
            <person name="Veneault-Fourrey C."/>
            <person name="LaButti K."/>
            <person name="Lindquist E.A."/>
            <person name="Lipzen A."/>
            <person name="Lundell T."/>
            <person name="Morin E."/>
            <person name="Murat C."/>
            <person name="Sun H."/>
            <person name="Tunlid A."/>
            <person name="Henrissat B."/>
            <person name="Grigoriev I.V."/>
            <person name="Hibbett D.S."/>
            <person name="Martin F."/>
            <person name="Nordberg H.P."/>
            <person name="Cantor M.N."/>
            <person name="Hua S.X."/>
        </authorList>
    </citation>
    <scope>NUCLEOTIDE SEQUENCE [LARGE SCALE GENOMIC DNA]</scope>
    <source>
        <strain evidence="2 3">UH-Slu-Lm8-n1</strain>
    </source>
</reference>
<dbReference type="Proteomes" id="UP000054485">
    <property type="component" value="Unassembled WGS sequence"/>
</dbReference>
<dbReference type="HOGENOM" id="CLU_2706451_0_0_1"/>
<keyword evidence="3" id="KW-1185">Reference proteome</keyword>
<name>A0A0C9ZR38_9AGAM</name>
<dbReference type="AlphaFoldDB" id="A0A0C9ZR38"/>
<accession>A0A0C9ZR38</accession>
<proteinExistence type="predicted"/>
<evidence type="ECO:0000313" key="3">
    <source>
        <dbReference type="Proteomes" id="UP000054485"/>
    </source>
</evidence>
<reference evidence="3" key="2">
    <citation type="submission" date="2015-01" db="EMBL/GenBank/DDBJ databases">
        <title>Evolutionary Origins and Diversification of the Mycorrhizal Mutualists.</title>
        <authorList>
            <consortium name="DOE Joint Genome Institute"/>
            <consortium name="Mycorrhizal Genomics Consortium"/>
            <person name="Kohler A."/>
            <person name="Kuo A."/>
            <person name="Nagy L.G."/>
            <person name="Floudas D."/>
            <person name="Copeland A."/>
            <person name="Barry K.W."/>
            <person name="Cichocki N."/>
            <person name="Veneault-Fourrey C."/>
            <person name="LaButti K."/>
            <person name="Lindquist E.A."/>
            <person name="Lipzen A."/>
            <person name="Lundell T."/>
            <person name="Morin E."/>
            <person name="Murat C."/>
            <person name="Riley R."/>
            <person name="Ohm R."/>
            <person name="Sun H."/>
            <person name="Tunlid A."/>
            <person name="Henrissat B."/>
            <person name="Grigoriev I.V."/>
            <person name="Hibbett D.S."/>
            <person name="Martin F."/>
        </authorList>
    </citation>
    <scope>NUCLEOTIDE SEQUENCE [LARGE SCALE GENOMIC DNA]</scope>
    <source>
        <strain evidence="3">UH-Slu-Lm8-n1</strain>
    </source>
</reference>
<gene>
    <name evidence="2" type="ORF">CY34DRAFT_807421</name>
</gene>
<evidence type="ECO:0000313" key="2">
    <source>
        <dbReference type="EMBL" id="KIK40200.1"/>
    </source>
</evidence>